<reference evidence="3 4" key="1">
    <citation type="journal article" date="2019" name="Plant Biotechnol. J.">
        <title>The red bayberry genome and genetic basis of sex determination.</title>
        <authorList>
            <person name="Jia H.M."/>
            <person name="Jia H.J."/>
            <person name="Cai Q.L."/>
            <person name="Wang Y."/>
            <person name="Zhao H.B."/>
            <person name="Yang W.F."/>
            <person name="Wang G.Y."/>
            <person name="Li Y.H."/>
            <person name="Zhan D.L."/>
            <person name="Shen Y.T."/>
            <person name="Niu Q.F."/>
            <person name="Chang L."/>
            <person name="Qiu J."/>
            <person name="Zhao L."/>
            <person name="Xie H.B."/>
            <person name="Fu W.Y."/>
            <person name="Jin J."/>
            <person name="Li X.W."/>
            <person name="Jiao Y."/>
            <person name="Zhou C.C."/>
            <person name="Tu T."/>
            <person name="Chai C.Y."/>
            <person name="Gao J.L."/>
            <person name="Fan L.J."/>
            <person name="van de Weg E."/>
            <person name="Wang J.Y."/>
            <person name="Gao Z.S."/>
        </authorList>
    </citation>
    <scope>NUCLEOTIDE SEQUENCE [LARGE SCALE GENOMIC DNA]</scope>
    <source>
        <tissue evidence="3">Leaves</tissue>
    </source>
</reference>
<evidence type="ECO:0000313" key="3">
    <source>
        <dbReference type="EMBL" id="KAB1214163.1"/>
    </source>
</evidence>
<proteinExistence type="predicted"/>
<dbReference type="Proteomes" id="UP000516437">
    <property type="component" value="Chromosome 5"/>
</dbReference>
<dbReference type="EMBL" id="RXIC02000023">
    <property type="protein sequence ID" value="KAB1214163.1"/>
    <property type="molecule type" value="Genomic_DNA"/>
</dbReference>
<dbReference type="InterPro" id="IPR052920">
    <property type="entry name" value="DNA-binding_regulatory"/>
</dbReference>
<feature type="domain" description="Serine aminopeptidase S33" evidence="2">
    <location>
        <begin position="64"/>
        <end position="175"/>
    </location>
</feature>
<dbReference type="AlphaFoldDB" id="A0A6A1VN94"/>
<name>A0A6A1VN94_9ROSI</name>
<feature type="compositionally biased region" description="Low complexity" evidence="1">
    <location>
        <begin position="546"/>
        <end position="565"/>
    </location>
</feature>
<keyword evidence="4" id="KW-1185">Reference proteome</keyword>
<gene>
    <name evidence="3" type="ORF">CJ030_MR5G027222</name>
</gene>
<protein>
    <recommendedName>
        <fullName evidence="2">Serine aminopeptidase S33 domain-containing protein</fullName>
    </recommendedName>
</protein>
<sequence>MEQLVNFIIRPPRAEYDPKNDLLEQEFMLRGKWYQRKDLEVKNSRGDVLQCSHYMPIISPEGKPLPCVIYCHGNSGCRADASEAAIILLPSNITVFTLDFSGSGLSGGEHVTLGWNEKDDLRAVVDYLRADGNVSLIGLWGRSMGAVTSLMYGAEDPSIAGMVLDSPFSDLVELMMELVDTYKIRLPKFTVKFAIQYMRRAIQKKAKFDIMDLNTIKVANSCFVPVLLGHATDDDFIRPHHSDHIFEAYMGDKNIIKFDGDHNSPRPQFYFDSINIFFHNVLQPPHDEVAGSFFDPMDDYFGKGAWRNVHEVVAEPATSSTADAIKKLRSRRPMSRTEVPSHFPSKDDQSDDEDEKIDDDLCPSSSDMISFELSNGNPYGPHVPTTSDDDQYVEYHLDDLTGFPSNLEEEERVSQIWAFVLPDSEKMFMEAVMESLKDLEMRNPEAGELPVVTSASVEPSRKTDQQDASPTESCAPLKTESTSTSVRPFEPLKTESSSTSVRPYETLKTESTSTSIANAQKLASEHPSPDALDALSGMETGSTGTSARSDTSASIQSSSDADMSATTKATLTVERNPASHIMDSLMRRWDLNFFRNSHNR</sequence>
<dbReference type="SUPFAM" id="SSF53474">
    <property type="entry name" value="alpha/beta-Hydrolases"/>
    <property type="match status" value="1"/>
</dbReference>
<feature type="region of interest" description="Disordered" evidence="1">
    <location>
        <begin position="449"/>
        <end position="566"/>
    </location>
</feature>
<evidence type="ECO:0000313" key="4">
    <source>
        <dbReference type="Proteomes" id="UP000516437"/>
    </source>
</evidence>
<feature type="compositionally biased region" description="Acidic residues" evidence="1">
    <location>
        <begin position="349"/>
        <end position="361"/>
    </location>
</feature>
<dbReference type="Pfam" id="PF12146">
    <property type="entry name" value="Hydrolase_4"/>
    <property type="match status" value="1"/>
</dbReference>
<feature type="compositionally biased region" description="Polar residues" evidence="1">
    <location>
        <begin position="363"/>
        <end position="377"/>
    </location>
</feature>
<dbReference type="InterPro" id="IPR029058">
    <property type="entry name" value="AB_hydrolase_fold"/>
</dbReference>
<dbReference type="PANTHER" id="PTHR43358:SF4">
    <property type="entry name" value="ALPHA_BETA HYDROLASE FOLD-1 DOMAIN-CONTAINING PROTEIN"/>
    <property type="match status" value="1"/>
</dbReference>
<feature type="region of interest" description="Disordered" evidence="1">
    <location>
        <begin position="323"/>
        <end position="387"/>
    </location>
</feature>
<evidence type="ECO:0000256" key="1">
    <source>
        <dbReference type="SAM" id="MobiDB-lite"/>
    </source>
</evidence>
<dbReference type="OrthoDB" id="10249433at2759"/>
<dbReference type="Gene3D" id="3.40.50.1820">
    <property type="entry name" value="alpha/beta hydrolase"/>
    <property type="match status" value="1"/>
</dbReference>
<dbReference type="InterPro" id="IPR022742">
    <property type="entry name" value="Hydrolase_4"/>
</dbReference>
<organism evidence="3 4">
    <name type="scientific">Morella rubra</name>
    <name type="common">Chinese bayberry</name>
    <dbReference type="NCBI Taxonomy" id="262757"/>
    <lineage>
        <taxon>Eukaryota</taxon>
        <taxon>Viridiplantae</taxon>
        <taxon>Streptophyta</taxon>
        <taxon>Embryophyta</taxon>
        <taxon>Tracheophyta</taxon>
        <taxon>Spermatophyta</taxon>
        <taxon>Magnoliopsida</taxon>
        <taxon>eudicotyledons</taxon>
        <taxon>Gunneridae</taxon>
        <taxon>Pentapetalae</taxon>
        <taxon>rosids</taxon>
        <taxon>fabids</taxon>
        <taxon>Fagales</taxon>
        <taxon>Myricaceae</taxon>
        <taxon>Morella</taxon>
    </lineage>
</organism>
<comment type="caution">
    <text evidence="3">The sequence shown here is derived from an EMBL/GenBank/DDBJ whole genome shotgun (WGS) entry which is preliminary data.</text>
</comment>
<evidence type="ECO:0000259" key="2">
    <source>
        <dbReference type="Pfam" id="PF12146"/>
    </source>
</evidence>
<dbReference type="PANTHER" id="PTHR43358">
    <property type="entry name" value="ALPHA/BETA-HYDROLASE"/>
    <property type="match status" value="1"/>
</dbReference>
<accession>A0A6A1VN94</accession>
<feature type="compositionally biased region" description="Polar residues" evidence="1">
    <location>
        <begin position="509"/>
        <end position="518"/>
    </location>
</feature>